<dbReference type="Proteomes" id="UP000290759">
    <property type="component" value="Unassembled WGS sequence"/>
</dbReference>
<evidence type="ECO:0000256" key="2">
    <source>
        <dbReference type="SAM" id="Phobius"/>
    </source>
</evidence>
<feature type="domain" description="GGDEF" evidence="3">
    <location>
        <begin position="151"/>
        <end position="283"/>
    </location>
</feature>
<dbReference type="CDD" id="cd01949">
    <property type="entry name" value="GGDEF"/>
    <property type="match status" value="1"/>
</dbReference>
<dbReference type="InterPro" id="IPR000160">
    <property type="entry name" value="GGDEF_dom"/>
</dbReference>
<name>A0A4Q2U0N0_9HYPH</name>
<dbReference type="GO" id="GO:0005886">
    <property type="term" value="C:plasma membrane"/>
    <property type="evidence" value="ECO:0007669"/>
    <property type="project" value="TreeGrafter"/>
</dbReference>
<organism evidence="4 5">
    <name type="scientific">Lichenibacterium minor</name>
    <dbReference type="NCBI Taxonomy" id="2316528"/>
    <lineage>
        <taxon>Bacteria</taxon>
        <taxon>Pseudomonadati</taxon>
        <taxon>Pseudomonadota</taxon>
        <taxon>Alphaproteobacteria</taxon>
        <taxon>Hyphomicrobiales</taxon>
        <taxon>Lichenihabitantaceae</taxon>
        <taxon>Lichenibacterium</taxon>
    </lineage>
</organism>
<keyword evidence="2" id="KW-0472">Membrane</keyword>
<dbReference type="AlphaFoldDB" id="A0A4Q2U0N0"/>
<dbReference type="GO" id="GO:0052621">
    <property type="term" value="F:diguanylate cyclase activity"/>
    <property type="evidence" value="ECO:0007669"/>
    <property type="project" value="UniProtKB-EC"/>
</dbReference>
<dbReference type="Gene3D" id="3.30.70.270">
    <property type="match status" value="1"/>
</dbReference>
<dbReference type="GO" id="GO:1902201">
    <property type="term" value="P:negative regulation of bacterial-type flagellum-dependent cell motility"/>
    <property type="evidence" value="ECO:0007669"/>
    <property type="project" value="TreeGrafter"/>
</dbReference>
<keyword evidence="5" id="KW-1185">Reference proteome</keyword>
<dbReference type="NCBIfam" id="TIGR00254">
    <property type="entry name" value="GGDEF"/>
    <property type="match status" value="1"/>
</dbReference>
<evidence type="ECO:0000313" key="5">
    <source>
        <dbReference type="Proteomes" id="UP000290759"/>
    </source>
</evidence>
<evidence type="ECO:0000256" key="1">
    <source>
        <dbReference type="ARBA" id="ARBA00012528"/>
    </source>
</evidence>
<dbReference type="SMART" id="SM00267">
    <property type="entry name" value="GGDEF"/>
    <property type="match status" value="1"/>
</dbReference>
<reference evidence="4 5" key="1">
    <citation type="submission" date="2018-12" db="EMBL/GenBank/DDBJ databases">
        <authorList>
            <person name="Grouzdev D.S."/>
            <person name="Krutkina M.S."/>
        </authorList>
    </citation>
    <scope>NUCLEOTIDE SEQUENCE [LARGE SCALE GENOMIC DNA]</scope>
    <source>
        <strain evidence="4 5">RmlP026</strain>
    </source>
</reference>
<dbReference type="FunFam" id="3.30.70.270:FF:000001">
    <property type="entry name" value="Diguanylate cyclase domain protein"/>
    <property type="match status" value="1"/>
</dbReference>
<accession>A0A4Q2U0N0</accession>
<evidence type="ECO:0000313" key="4">
    <source>
        <dbReference type="EMBL" id="RYC29198.1"/>
    </source>
</evidence>
<dbReference type="PANTHER" id="PTHR45138:SF24">
    <property type="entry name" value="DIGUANYLATE CYCLASE DGCC-RELATED"/>
    <property type="match status" value="1"/>
</dbReference>
<dbReference type="InterPro" id="IPR043128">
    <property type="entry name" value="Rev_trsase/Diguanyl_cyclase"/>
</dbReference>
<dbReference type="SUPFAM" id="SSF55073">
    <property type="entry name" value="Nucleotide cyclase"/>
    <property type="match status" value="1"/>
</dbReference>
<reference evidence="4 5" key="2">
    <citation type="submission" date="2019-02" db="EMBL/GenBank/DDBJ databases">
        <title>'Lichenibacterium ramalinii' gen. nov. sp. nov., 'Lichenibacterium minor' gen. nov. sp. nov.</title>
        <authorList>
            <person name="Pankratov T."/>
        </authorList>
    </citation>
    <scope>NUCLEOTIDE SEQUENCE [LARGE SCALE GENOMIC DNA]</scope>
    <source>
        <strain evidence="4 5">RmlP026</strain>
    </source>
</reference>
<evidence type="ECO:0000259" key="3">
    <source>
        <dbReference type="PROSITE" id="PS50887"/>
    </source>
</evidence>
<keyword evidence="2" id="KW-1133">Transmembrane helix</keyword>
<dbReference type="GO" id="GO:0043709">
    <property type="term" value="P:cell adhesion involved in single-species biofilm formation"/>
    <property type="evidence" value="ECO:0007669"/>
    <property type="project" value="TreeGrafter"/>
</dbReference>
<dbReference type="Pfam" id="PF00990">
    <property type="entry name" value="GGDEF"/>
    <property type="match status" value="1"/>
</dbReference>
<dbReference type="InterPro" id="IPR029787">
    <property type="entry name" value="Nucleotide_cyclase"/>
</dbReference>
<keyword evidence="2" id="KW-0812">Transmembrane</keyword>
<dbReference type="PROSITE" id="PS50887">
    <property type="entry name" value="GGDEF"/>
    <property type="match status" value="1"/>
</dbReference>
<feature type="transmembrane region" description="Helical" evidence="2">
    <location>
        <begin position="56"/>
        <end position="76"/>
    </location>
</feature>
<feature type="transmembrane region" description="Helical" evidence="2">
    <location>
        <begin position="82"/>
        <end position="103"/>
    </location>
</feature>
<comment type="caution">
    <text evidence="4">The sequence shown here is derived from an EMBL/GenBank/DDBJ whole genome shotgun (WGS) entry which is preliminary data.</text>
</comment>
<dbReference type="PROSITE" id="PS51257">
    <property type="entry name" value="PROKAR_LIPOPROTEIN"/>
    <property type="match status" value="1"/>
</dbReference>
<dbReference type="EC" id="2.7.7.65" evidence="1"/>
<protein>
    <recommendedName>
        <fullName evidence="1">diguanylate cyclase</fullName>
        <ecNumber evidence="1">2.7.7.65</ecNumber>
    </recommendedName>
</protein>
<dbReference type="PANTHER" id="PTHR45138">
    <property type="entry name" value="REGULATORY COMPONENTS OF SENSORY TRANSDUCTION SYSTEM"/>
    <property type="match status" value="1"/>
</dbReference>
<gene>
    <name evidence="4" type="ORF">D3273_25100</name>
</gene>
<dbReference type="EMBL" id="QYBB01000063">
    <property type="protein sequence ID" value="RYC29198.1"/>
    <property type="molecule type" value="Genomic_DNA"/>
</dbReference>
<dbReference type="OrthoDB" id="9812260at2"/>
<sequence>MPASMRIIRRCPLSLNGLVLAVHIAGACIALMAIMPLREVARLVSTLGLRWAWRGLILLTLCCLGLLLSDAVASLHKVMDGWDAAASCVHILGPSFVLGVATLSRRTAQDMLRIRALEEAAFIDPLTGLANRRRFDERLTDEVRRARAIGLPLSLLVLDIDHFKRVNDIHGHAAGDLVLKQVATLVAAKSRHSDTACRVGGEEFVVIVPGLEGAFAAASAERLRRAVAETGVPLEGGGEIRTTVSLGLATLRPGETADLLFRRADAALYGAKRGGRDRVSLAA</sequence>
<proteinExistence type="predicted"/>
<dbReference type="InterPro" id="IPR050469">
    <property type="entry name" value="Diguanylate_Cyclase"/>
</dbReference>
<feature type="transmembrane region" description="Helical" evidence="2">
    <location>
        <begin position="15"/>
        <end position="35"/>
    </location>
</feature>